<name>A0A0D7X381_9BACL</name>
<dbReference type="EMBL" id="JTHP01000014">
    <property type="protein sequence ID" value="KJD45875.1"/>
    <property type="molecule type" value="Genomic_DNA"/>
</dbReference>
<keyword evidence="1" id="KW-0472">Membrane</keyword>
<organism evidence="2 3">
    <name type="scientific">Paenibacillus terrae</name>
    <dbReference type="NCBI Taxonomy" id="159743"/>
    <lineage>
        <taxon>Bacteria</taxon>
        <taxon>Bacillati</taxon>
        <taxon>Bacillota</taxon>
        <taxon>Bacilli</taxon>
        <taxon>Bacillales</taxon>
        <taxon>Paenibacillaceae</taxon>
        <taxon>Paenibacillus</taxon>
    </lineage>
</organism>
<accession>A0A0D7X381</accession>
<reference evidence="2 3" key="1">
    <citation type="submission" date="2014-11" db="EMBL/GenBank/DDBJ databases">
        <title>Draft Genome Sequences of Paenibacillus polymyxa NRRL B-30509 and Paenibacillus terrae NRRL B-30644, Strains from a Poultry Environment that Produce Tridecaptin A and Paenicidins.</title>
        <authorList>
            <person name="van Belkum M.J."/>
            <person name="Lohans C.T."/>
            <person name="Vederas J.C."/>
        </authorList>
    </citation>
    <scope>NUCLEOTIDE SEQUENCE [LARGE SCALE GENOMIC DNA]</scope>
    <source>
        <strain evidence="2 3">NRRL B-30644</strain>
    </source>
</reference>
<dbReference type="AlphaFoldDB" id="A0A0D7X381"/>
<proteinExistence type="predicted"/>
<dbReference type="Proteomes" id="UP000032534">
    <property type="component" value="Unassembled WGS sequence"/>
</dbReference>
<keyword evidence="1" id="KW-0812">Transmembrane</keyword>
<gene>
    <name evidence="2" type="ORF">QD47_09535</name>
</gene>
<sequence length="91" mass="10976">MHQAPDTQLQKFNKTYQKYALTLKKIMVFYYIGVTSTDRPLRKPHHLIFWNLIYAPQNILHLFFRTLIVPVIVLMIFWCGYPIEIRVVFSF</sequence>
<keyword evidence="1" id="KW-1133">Transmembrane helix</keyword>
<dbReference type="PATRIC" id="fig|159743.3.peg.2121"/>
<keyword evidence="3" id="KW-1185">Reference proteome</keyword>
<evidence type="ECO:0000313" key="2">
    <source>
        <dbReference type="EMBL" id="KJD45875.1"/>
    </source>
</evidence>
<comment type="caution">
    <text evidence="2">The sequence shown here is derived from an EMBL/GenBank/DDBJ whole genome shotgun (WGS) entry which is preliminary data.</text>
</comment>
<feature type="transmembrane region" description="Helical" evidence="1">
    <location>
        <begin position="59"/>
        <end position="81"/>
    </location>
</feature>
<evidence type="ECO:0000256" key="1">
    <source>
        <dbReference type="SAM" id="Phobius"/>
    </source>
</evidence>
<evidence type="ECO:0000313" key="3">
    <source>
        <dbReference type="Proteomes" id="UP000032534"/>
    </source>
</evidence>
<protein>
    <submittedName>
        <fullName evidence="2">Uncharacterized protein</fullName>
    </submittedName>
</protein>